<dbReference type="PANTHER" id="PTHR31126">
    <property type="entry name" value="TYROSINE-PROTEIN PHOSPHATASE"/>
    <property type="match status" value="1"/>
</dbReference>
<dbReference type="PATRIC" id="fig|1158610.3.peg.1139"/>
<protein>
    <recommendedName>
        <fullName evidence="2">Tyrosine specific protein phosphatases domain-containing protein</fullName>
    </recommendedName>
</protein>
<dbReference type="PROSITE" id="PS50056">
    <property type="entry name" value="TYR_PHOSPHATASE_2"/>
    <property type="match status" value="1"/>
</dbReference>
<dbReference type="InterPro" id="IPR026893">
    <property type="entry name" value="Tyr/Ser_Pase_IphP-type"/>
</dbReference>
<sequence>MKKQPYTLKTINFYRDGNQCKVTFENPKGNPMKLFYGTQPNEETITAILGSTEEDSLEFTLSEKDGPYYYKLQEEETTLALFGERLLPLNGAINVRDMGGYTTDDGCQVQWGKLYRGDQLSSLDDSDVVYLEKVKLQSIIDFRSEKEQILNPNYPLSTVKETIQCDPQSTVAEAAGEAVSFEEENKKIVKNLEAGIVAKENLNGSGTAFLKNYREFVTSEPGKQAFGRMLKFLARPEHLPTLMHCRGGKDRTGFGAALTLLLLGVNEEEIIEDYLITQKVREERNRYKMGLYAEHTDNKAVLDYLQAMIDTRADYIQASLQAIQDEYGDVETYVIQGLGLTKEEIQQIRENFLV</sequence>
<dbReference type="PANTHER" id="PTHR31126:SF1">
    <property type="entry name" value="TYROSINE SPECIFIC PROTEIN PHOSPHATASES DOMAIN-CONTAINING PROTEIN"/>
    <property type="match status" value="1"/>
</dbReference>
<evidence type="ECO:0000256" key="1">
    <source>
        <dbReference type="ARBA" id="ARBA00009580"/>
    </source>
</evidence>
<dbReference type="Pfam" id="PF13350">
    <property type="entry name" value="Y_phosphatase3"/>
    <property type="match status" value="1"/>
</dbReference>
<organism evidence="3 4">
    <name type="scientific">Enterococcus phoeniculicola ATCC BAA-412</name>
    <dbReference type="NCBI Taxonomy" id="1158610"/>
    <lineage>
        <taxon>Bacteria</taxon>
        <taxon>Bacillati</taxon>
        <taxon>Bacillota</taxon>
        <taxon>Bacilli</taxon>
        <taxon>Lactobacillales</taxon>
        <taxon>Enterococcaceae</taxon>
        <taxon>Enterococcus</taxon>
    </lineage>
</organism>
<dbReference type="GO" id="GO:0004721">
    <property type="term" value="F:phosphoprotein phosphatase activity"/>
    <property type="evidence" value="ECO:0007669"/>
    <property type="project" value="InterPro"/>
</dbReference>
<evidence type="ECO:0000313" key="3">
    <source>
        <dbReference type="EMBL" id="EOL45275.1"/>
    </source>
</evidence>
<dbReference type="RefSeq" id="WP_010767833.1">
    <property type="nucleotide sequence ID" value="NZ_ASWE01000003.1"/>
</dbReference>
<comment type="caution">
    <text evidence="3">The sequence shown here is derived from an EMBL/GenBank/DDBJ whole genome shotgun (WGS) entry which is preliminary data.</text>
</comment>
<dbReference type="PROSITE" id="PS00383">
    <property type="entry name" value="TYR_PHOSPHATASE_1"/>
    <property type="match status" value="1"/>
</dbReference>
<accession>R3WTY1</accession>
<dbReference type="OrthoDB" id="1188001at2"/>
<dbReference type="Proteomes" id="UP000013785">
    <property type="component" value="Unassembled WGS sequence"/>
</dbReference>
<dbReference type="InterPro" id="IPR029021">
    <property type="entry name" value="Prot-tyrosine_phosphatase-like"/>
</dbReference>
<evidence type="ECO:0000313" key="4">
    <source>
        <dbReference type="Proteomes" id="UP000013785"/>
    </source>
</evidence>
<comment type="similarity">
    <text evidence="1">Belongs to the protein-tyrosine phosphatase family.</text>
</comment>
<dbReference type="HOGENOM" id="CLU_057546_0_1_9"/>
<dbReference type="InterPro" id="IPR000387">
    <property type="entry name" value="Tyr_Pase_dom"/>
</dbReference>
<dbReference type="InterPro" id="IPR016130">
    <property type="entry name" value="Tyr_Pase_AS"/>
</dbReference>
<keyword evidence="4" id="KW-1185">Reference proteome</keyword>
<feature type="domain" description="Tyrosine specific protein phosphatases" evidence="2">
    <location>
        <begin position="207"/>
        <end position="284"/>
    </location>
</feature>
<evidence type="ECO:0000259" key="2">
    <source>
        <dbReference type="PROSITE" id="PS50056"/>
    </source>
</evidence>
<dbReference type="STRING" id="154621.RV11_GL000792"/>
<dbReference type="Gene3D" id="3.90.190.10">
    <property type="entry name" value="Protein tyrosine phosphatase superfamily"/>
    <property type="match status" value="1"/>
</dbReference>
<name>R3WTY1_9ENTE</name>
<gene>
    <name evidence="3" type="ORF">UC3_01165</name>
</gene>
<dbReference type="AlphaFoldDB" id="R3WTY1"/>
<proteinExistence type="inferred from homology"/>
<dbReference type="eggNOG" id="COG2365">
    <property type="taxonomic scope" value="Bacteria"/>
</dbReference>
<dbReference type="SUPFAM" id="SSF52799">
    <property type="entry name" value="(Phosphotyrosine protein) phosphatases II"/>
    <property type="match status" value="1"/>
</dbReference>
<dbReference type="EMBL" id="AJAT01000012">
    <property type="protein sequence ID" value="EOL45275.1"/>
    <property type="molecule type" value="Genomic_DNA"/>
</dbReference>
<reference evidence="3 4" key="1">
    <citation type="submission" date="2013-02" db="EMBL/GenBank/DDBJ databases">
        <title>The Genome Sequence of Enterococcus phoeniculicola BAA-412.</title>
        <authorList>
            <consortium name="The Broad Institute Genome Sequencing Platform"/>
            <consortium name="The Broad Institute Genome Sequencing Center for Infectious Disease"/>
            <person name="Earl A.M."/>
            <person name="Gilmore M.S."/>
            <person name="Lebreton F."/>
            <person name="Walker B."/>
            <person name="Young S.K."/>
            <person name="Zeng Q."/>
            <person name="Gargeya S."/>
            <person name="Fitzgerald M."/>
            <person name="Haas B."/>
            <person name="Abouelleil A."/>
            <person name="Alvarado L."/>
            <person name="Arachchi H.M."/>
            <person name="Berlin A.M."/>
            <person name="Chapman S.B."/>
            <person name="Dewar J."/>
            <person name="Goldberg J."/>
            <person name="Griggs A."/>
            <person name="Gujja S."/>
            <person name="Hansen M."/>
            <person name="Howarth C."/>
            <person name="Imamovic A."/>
            <person name="Larimer J."/>
            <person name="McCowan C."/>
            <person name="Murphy C."/>
            <person name="Neiman D."/>
            <person name="Pearson M."/>
            <person name="Priest M."/>
            <person name="Roberts A."/>
            <person name="Saif S."/>
            <person name="Shea T."/>
            <person name="Sisk P."/>
            <person name="Sykes S."/>
            <person name="Wortman J."/>
            <person name="Nusbaum C."/>
            <person name="Birren B."/>
        </authorList>
    </citation>
    <scope>NUCLEOTIDE SEQUENCE [LARGE SCALE GENOMIC DNA]</scope>
    <source>
        <strain evidence="3 4">ATCC BAA-412</strain>
    </source>
</reference>